<feature type="compositionally biased region" description="Low complexity" evidence="1">
    <location>
        <begin position="140"/>
        <end position="156"/>
    </location>
</feature>
<dbReference type="AlphaFoldDB" id="A0A3B4XN26"/>
<evidence type="ECO:0000313" key="3">
    <source>
        <dbReference type="Ensembl" id="ENSSLDP00000019550.1"/>
    </source>
</evidence>
<evidence type="ECO:0000256" key="1">
    <source>
        <dbReference type="SAM" id="MobiDB-lite"/>
    </source>
</evidence>
<accession>A0A3B4XN26</accession>
<sequence length="184" mass="19956">MMASIFTQCSVLILLDLSAAFDMVNHHILLSLLCSNRKACSWFESYLTGRSFSVSWQGQMSTFHHLSACVSQGSVLRSLLFVFGLFICLHSFSPVIPTTERHLQLNHSKTELLVMKSVSLSQFFRGGVWTSKGPWQSRLGRSWSGSGSSVSAGTSRLKSATSVGGRGGPGSYEPSTTVTATIPT</sequence>
<reference evidence="3" key="2">
    <citation type="submission" date="2025-09" db="UniProtKB">
        <authorList>
            <consortium name="Ensembl"/>
        </authorList>
    </citation>
    <scope>IDENTIFICATION</scope>
</reference>
<keyword evidence="4" id="KW-1185">Reference proteome</keyword>
<dbReference type="Ensembl" id="ENSSLDT00000020206.1">
    <property type="protein sequence ID" value="ENSSLDP00000019550.1"/>
    <property type="gene ID" value="ENSSLDG00000015334.1"/>
</dbReference>
<dbReference type="PANTHER" id="PTHR33332">
    <property type="entry name" value="REVERSE TRANSCRIPTASE DOMAIN-CONTAINING PROTEIN"/>
    <property type="match status" value="1"/>
</dbReference>
<evidence type="ECO:0000256" key="2">
    <source>
        <dbReference type="SAM" id="SignalP"/>
    </source>
</evidence>
<feature type="signal peptide" evidence="2">
    <location>
        <begin position="1"/>
        <end position="20"/>
    </location>
</feature>
<dbReference type="Proteomes" id="UP000261360">
    <property type="component" value="Unplaced"/>
</dbReference>
<reference evidence="3" key="1">
    <citation type="submission" date="2025-08" db="UniProtKB">
        <authorList>
            <consortium name="Ensembl"/>
        </authorList>
    </citation>
    <scope>IDENTIFICATION</scope>
</reference>
<proteinExistence type="predicted"/>
<name>A0A3B4XN26_SERLL</name>
<keyword evidence="2" id="KW-0732">Signal</keyword>
<protein>
    <submittedName>
        <fullName evidence="3">Uncharacterized protein</fullName>
    </submittedName>
</protein>
<feature type="compositionally biased region" description="Polar residues" evidence="1">
    <location>
        <begin position="173"/>
        <end position="184"/>
    </location>
</feature>
<dbReference type="STRING" id="1841481.ENSSLDP00000019550"/>
<organism evidence="3 4">
    <name type="scientific">Seriola lalandi dorsalis</name>
    <dbReference type="NCBI Taxonomy" id="1841481"/>
    <lineage>
        <taxon>Eukaryota</taxon>
        <taxon>Metazoa</taxon>
        <taxon>Chordata</taxon>
        <taxon>Craniata</taxon>
        <taxon>Vertebrata</taxon>
        <taxon>Euteleostomi</taxon>
        <taxon>Actinopterygii</taxon>
        <taxon>Neopterygii</taxon>
        <taxon>Teleostei</taxon>
        <taxon>Neoteleostei</taxon>
        <taxon>Acanthomorphata</taxon>
        <taxon>Carangaria</taxon>
        <taxon>Carangiformes</taxon>
        <taxon>Carangidae</taxon>
        <taxon>Seriola</taxon>
    </lineage>
</organism>
<feature type="chain" id="PRO_5017427184" evidence="2">
    <location>
        <begin position="21"/>
        <end position="184"/>
    </location>
</feature>
<feature type="region of interest" description="Disordered" evidence="1">
    <location>
        <begin position="140"/>
        <end position="184"/>
    </location>
</feature>
<evidence type="ECO:0000313" key="4">
    <source>
        <dbReference type="Proteomes" id="UP000261360"/>
    </source>
</evidence>